<dbReference type="Pfam" id="PF00381">
    <property type="entry name" value="PTS-HPr"/>
    <property type="match status" value="1"/>
</dbReference>
<evidence type="ECO:0000256" key="1">
    <source>
        <dbReference type="ARBA" id="ARBA00000683"/>
    </source>
</evidence>
<dbReference type="PROSITE" id="PS00742">
    <property type="entry name" value="PEP_ENZYMES_2"/>
    <property type="match status" value="1"/>
</dbReference>
<dbReference type="InterPro" id="IPR035895">
    <property type="entry name" value="HPr-like_sf"/>
</dbReference>
<keyword evidence="17" id="KW-1185">Reference proteome</keyword>
<keyword evidence="12" id="KW-0418">Kinase</keyword>
<comment type="catalytic activity">
    <reaction evidence="1">
        <text>L-histidyl-[protein] + phosphoenolpyruvate = N(pros)-phospho-L-histidyl-[protein] + pyruvate</text>
        <dbReference type="Rhea" id="RHEA:23880"/>
        <dbReference type="Rhea" id="RHEA-COMP:9745"/>
        <dbReference type="Rhea" id="RHEA-COMP:9746"/>
        <dbReference type="ChEBI" id="CHEBI:15361"/>
        <dbReference type="ChEBI" id="CHEBI:29979"/>
        <dbReference type="ChEBI" id="CHEBI:58702"/>
        <dbReference type="ChEBI" id="CHEBI:64837"/>
        <dbReference type="EC" id="2.7.3.9"/>
    </reaction>
</comment>
<dbReference type="GO" id="GO:0009401">
    <property type="term" value="P:phosphoenolpyruvate-dependent sugar phosphotransferase system"/>
    <property type="evidence" value="ECO:0007669"/>
    <property type="project" value="UniProtKB-KW"/>
</dbReference>
<dbReference type="InterPro" id="IPR006318">
    <property type="entry name" value="PTS_EI-like"/>
</dbReference>
<evidence type="ECO:0000256" key="10">
    <source>
        <dbReference type="ARBA" id="ARBA00022683"/>
    </source>
</evidence>
<dbReference type="InterPro" id="IPR000121">
    <property type="entry name" value="PEP_util_C"/>
</dbReference>
<dbReference type="InterPro" id="IPR050499">
    <property type="entry name" value="PEP-utilizing_PTS_enzyme"/>
</dbReference>
<name>A0A512DNR4_9PROT</name>
<dbReference type="EC" id="2.7.3.9" evidence="5"/>
<evidence type="ECO:0000256" key="2">
    <source>
        <dbReference type="ARBA" id="ARBA00001946"/>
    </source>
</evidence>
<dbReference type="GO" id="GO:0008965">
    <property type="term" value="F:phosphoenolpyruvate-protein phosphotransferase activity"/>
    <property type="evidence" value="ECO:0007669"/>
    <property type="project" value="UniProtKB-EC"/>
</dbReference>
<keyword evidence="13" id="KW-0460">Magnesium</keyword>
<accession>A0A512DNR4</accession>
<evidence type="ECO:0000256" key="13">
    <source>
        <dbReference type="ARBA" id="ARBA00022842"/>
    </source>
</evidence>
<evidence type="ECO:0000256" key="5">
    <source>
        <dbReference type="ARBA" id="ARBA00012232"/>
    </source>
</evidence>
<dbReference type="InterPro" id="IPR023151">
    <property type="entry name" value="PEP_util_CS"/>
</dbReference>
<evidence type="ECO:0000256" key="7">
    <source>
        <dbReference type="ARBA" id="ARBA00022490"/>
    </source>
</evidence>
<dbReference type="Pfam" id="PF00358">
    <property type="entry name" value="PTS_EIIA_1"/>
    <property type="match status" value="1"/>
</dbReference>
<comment type="similarity">
    <text evidence="4">Belongs to the PEP-utilizing enzyme family.</text>
</comment>
<dbReference type="Pfam" id="PF05524">
    <property type="entry name" value="PEP-utilisers_N"/>
    <property type="match status" value="1"/>
</dbReference>
<dbReference type="OrthoDB" id="9765468at2"/>
<keyword evidence="6" id="KW-0813">Transport</keyword>
<evidence type="ECO:0000256" key="12">
    <source>
        <dbReference type="ARBA" id="ARBA00022777"/>
    </source>
</evidence>
<comment type="cofactor">
    <cofactor evidence="2">
        <name>Mg(2+)</name>
        <dbReference type="ChEBI" id="CHEBI:18420"/>
    </cofactor>
</comment>
<dbReference type="PROSITE" id="PS51350">
    <property type="entry name" value="PTS_HPR_DOM"/>
    <property type="match status" value="1"/>
</dbReference>
<evidence type="ECO:0000256" key="6">
    <source>
        <dbReference type="ARBA" id="ARBA00022448"/>
    </source>
</evidence>
<dbReference type="InterPro" id="IPR040442">
    <property type="entry name" value="Pyrv_kinase-like_dom_sf"/>
</dbReference>
<dbReference type="SUPFAM" id="SSF51621">
    <property type="entry name" value="Phosphoenolpyruvate/pyruvate domain"/>
    <property type="match status" value="1"/>
</dbReference>
<evidence type="ECO:0000313" key="17">
    <source>
        <dbReference type="Proteomes" id="UP000321523"/>
    </source>
</evidence>
<dbReference type="Gene3D" id="2.70.70.10">
    <property type="entry name" value="Glucose Permease (Domain IIA)"/>
    <property type="match status" value="1"/>
</dbReference>
<dbReference type="InterPro" id="IPR001020">
    <property type="entry name" value="PTS_HPr_His_P_site"/>
</dbReference>
<dbReference type="InterPro" id="IPR011055">
    <property type="entry name" value="Dup_hybrid_motif"/>
</dbReference>
<dbReference type="AlphaFoldDB" id="A0A512DNR4"/>
<evidence type="ECO:0000313" key="16">
    <source>
        <dbReference type="EMBL" id="GEO37790.1"/>
    </source>
</evidence>
<dbReference type="SUPFAM" id="SSF47831">
    <property type="entry name" value="Enzyme I of the PEP:sugar phosphotransferase system HPr-binding (sub)domain"/>
    <property type="match status" value="1"/>
</dbReference>
<dbReference type="Gene3D" id="3.30.1340.10">
    <property type="entry name" value="HPr-like"/>
    <property type="match status" value="1"/>
</dbReference>
<dbReference type="InterPro" id="IPR008731">
    <property type="entry name" value="PTS_EIN"/>
</dbReference>
<dbReference type="Gene3D" id="3.20.20.60">
    <property type="entry name" value="Phosphoenolpyruvate-binding domains"/>
    <property type="match status" value="1"/>
</dbReference>
<dbReference type="NCBIfam" id="TIGR01417">
    <property type="entry name" value="PTS_I_fam"/>
    <property type="match status" value="1"/>
</dbReference>
<dbReference type="InterPro" id="IPR001127">
    <property type="entry name" value="PTS_EIIA_1_perm"/>
</dbReference>
<dbReference type="Pfam" id="PF00391">
    <property type="entry name" value="PEP-utilizers"/>
    <property type="match status" value="1"/>
</dbReference>
<evidence type="ECO:0000256" key="8">
    <source>
        <dbReference type="ARBA" id="ARBA00022597"/>
    </source>
</evidence>
<dbReference type="SUPFAM" id="SSF55594">
    <property type="entry name" value="HPr-like"/>
    <property type="match status" value="1"/>
</dbReference>
<feature type="domain" description="PTS EIIA type-1" evidence="14">
    <location>
        <begin position="32"/>
        <end position="136"/>
    </location>
</feature>
<dbReference type="PROSITE" id="PS00369">
    <property type="entry name" value="PTS_HPR_HIS"/>
    <property type="match status" value="1"/>
</dbReference>
<dbReference type="GO" id="GO:0005737">
    <property type="term" value="C:cytoplasm"/>
    <property type="evidence" value="ECO:0007669"/>
    <property type="project" value="UniProtKB-SubCell"/>
</dbReference>
<evidence type="ECO:0000256" key="9">
    <source>
        <dbReference type="ARBA" id="ARBA00022679"/>
    </source>
</evidence>
<dbReference type="Gene3D" id="1.10.274.10">
    <property type="entry name" value="PtsI, HPr-binding domain"/>
    <property type="match status" value="1"/>
</dbReference>
<dbReference type="GO" id="GO:0016301">
    <property type="term" value="F:kinase activity"/>
    <property type="evidence" value="ECO:0007669"/>
    <property type="project" value="UniProtKB-KW"/>
</dbReference>
<keyword evidence="11" id="KW-0479">Metal-binding</keyword>
<dbReference type="PANTHER" id="PTHR46244:SF6">
    <property type="entry name" value="PHOSPHOENOLPYRUVATE-PROTEIN PHOSPHOTRANSFERASE"/>
    <property type="match status" value="1"/>
</dbReference>
<keyword evidence="8" id="KW-0762">Sugar transport</keyword>
<dbReference type="Gene3D" id="3.50.30.10">
    <property type="entry name" value="Phosphohistidine domain"/>
    <property type="match status" value="1"/>
</dbReference>
<protein>
    <recommendedName>
        <fullName evidence="5">phosphoenolpyruvate--protein phosphotransferase</fullName>
        <ecNumber evidence="5">2.7.3.9</ecNumber>
    </recommendedName>
</protein>
<feature type="domain" description="HPr" evidence="15">
    <location>
        <begin position="182"/>
        <end position="269"/>
    </location>
</feature>
<dbReference type="FunFam" id="2.70.70.10:FF:000001">
    <property type="entry name" value="PTS system glucose-specific IIA component"/>
    <property type="match status" value="1"/>
</dbReference>
<dbReference type="PANTHER" id="PTHR46244">
    <property type="entry name" value="PHOSPHOENOLPYRUVATE-PROTEIN PHOSPHOTRANSFERASE"/>
    <property type="match status" value="1"/>
</dbReference>
<dbReference type="PROSITE" id="PS00371">
    <property type="entry name" value="PTS_EIIA_TYPE_1_HIS"/>
    <property type="match status" value="1"/>
</dbReference>
<dbReference type="CDD" id="cd00367">
    <property type="entry name" value="PTS-HPr_like"/>
    <property type="match status" value="1"/>
</dbReference>
<dbReference type="PRINTS" id="PR01736">
    <property type="entry name" value="PHPHTRNFRASE"/>
</dbReference>
<dbReference type="NCBIfam" id="TIGR00830">
    <property type="entry name" value="PTBA"/>
    <property type="match status" value="1"/>
</dbReference>
<dbReference type="InterPro" id="IPR036618">
    <property type="entry name" value="PtsI_HPr-bd_sf"/>
</dbReference>
<dbReference type="SUPFAM" id="SSF51261">
    <property type="entry name" value="Duplicated hybrid motif"/>
    <property type="match status" value="1"/>
</dbReference>
<organism evidence="16 17">
    <name type="scientific">Skermanella aerolata</name>
    <dbReference type="NCBI Taxonomy" id="393310"/>
    <lineage>
        <taxon>Bacteria</taxon>
        <taxon>Pseudomonadati</taxon>
        <taxon>Pseudomonadota</taxon>
        <taxon>Alphaproteobacteria</taxon>
        <taxon>Rhodospirillales</taxon>
        <taxon>Azospirillaceae</taxon>
        <taxon>Skermanella</taxon>
    </lineage>
</organism>
<evidence type="ECO:0000256" key="3">
    <source>
        <dbReference type="ARBA" id="ARBA00004496"/>
    </source>
</evidence>
<dbReference type="Proteomes" id="UP000321523">
    <property type="component" value="Unassembled WGS sequence"/>
</dbReference>
<comment type="caution">
    <text evidence="16">The sequence shown here is derived from an EMBL/GenBank/DDBJ whole genome shotgun (WGS) entry which is preliminary data.</text>
</comment>
<dbReference type="EMBL" id="BJYZ01000007">
    <property type="protein sequence ID" value="GEO37790.1"/>
    <property type="molecule type" value="Genomic_DNA"/>
</dbReference>
<proteinExistence type="inferred from homology"/>
<comment type="subcellular location">
    <subcellularLocation>
        <location evidence="3">Cytoplasm</location>
    </subcellularLocation>
</comment>
<keyword evidence="7" id="KW-0963">Cytoplasm</keyword>
<dbReference type="InterPro" id="IPR000032">
    <property type="entry name" value="HPr-like"/>
</dbReference>
<dbReference type="InterPro" id="IPR008279">
    <property type="entry name" value="PEP-util_enz_mobile_dom"/>
</dbReference>
<gene>
    <name evidence="16" type="ORF">SAE02_19380</name>
</gene>
<dbReference type="NCBIfam" id="TIGR01003">
    <property type="entry name" value="PTS_HPr_family"/>
    <property type="match status" value="1"/>
</dbReference>
<keyword evidence="10" id="KW-0598">Phosphotransferase system</keyword>
<dbReference type="GO" id="GO:0046872">
    <property type="term" value="F:metal ion binding"/>
    <property type="evidence" value="ECO:0007669"/>
    <property type="project" value="UniProtKB-KW"/>
</dbReference>
<dbReference type="InterPro" id="IPR015813">
    <property type="entry name" value="Pyrv/PenolPyrv_kinase-like_dom"/>
</dbReference>
<dbReference type="SUPFAM" id="SSF52009">
    <property type="entry name" value="Phosphohistidine domain"/>
    <property type="match status" value="1"/>
</dbReference>
<dbReference type="Pfam" id="PF02896">
    <property type="entry name" value="PEP-utilizers_C"/>
    <property type="match status" value="1"/>
</dbReference>
<evidence type="ECO:0000259" key="14">
    <source>
        <dbReference type="PROSITE" id="PS51093"/>
    </source>
</evidence>
<keyword evidence="9 16" id="KW-0808">Transferase</keyword>
<reference evidence="16 17" key="1">
    <citation type="submission" date="2019-07" db="EMBL/GenBank/DDBJ databases">
        <title>Whole genome shotgun sequence of Skermanella aerolata NBRC 106429.</title>
        <authorList>
            <person name="Hosoyama A."/>
            <person name="Uohara A."/>
            <person name="Ohji S."/>
            <person name="Ichikawa N."/>
        </authorList>
    </citation>
    <scope>NUCLEOTIDE SEQUENCE [LARGE SCALE GENOMIC DNA]</scope>
    <source>
        <strain evidence="16 17">NBRC 106429</strain>
    </source>
</reference>
<dbReference type="InterPro" id="IPR036637">
    <property type="entry name" value="Phosphohistidine_dom_sf"/>
</dbReference>
<evidence type="ECO:0000256" key="4">
    <source>
        <dbReference type="ARBA" id="ARBA00007837"/>
    </source>
</evidence>
<evidence type="ECO:0000256" key="11">
    <source>
        <dbReference type="ARBA" id="ARBA00022723"/>
    </source>
</evidence>
<evidence type="ECO:0000259" key="15">
    <source>
        <dbReference type="PROSITE" id="PS51350"/>
    </source>
</evidence>
<sequence length="855" mass="90006">MQTTSQSSLKPDSLKIVAPLGGILVPLDQVPDPVFAQKMVGDGISLDPISNELLAPVSGTVTQLHNAHHALTITTPEGIEVLVHIGLDTVMLRGDGFSPRVKMGDTVKVGQPVIGFDADRVGRNARSLLTEIVVANFERVAHMTPATGMVEAGRSVILELTLKDGAANGTGVADTAAPGAEAQSEGIPLPNHAGLHARPAAVLAGAAKTFSSQIHLIRGDDKVNAKSLVAIMGLSTKQGDVVTIKATGPDADKAIAALATLIADGCGEKPGEAPQPAAETAATTARAFPTDANEIAGVPASPGLAIGQIFQYRHDVVEVEQKGGASADERRKLDTALAEAGSQIEELKGHMRDPSKAKILDAHKELLEDPDLVNLALDGIAGGSSAAYSWREAFTRYAKQLEGLDNPLLRERATDIRDVGRRVLGLLAGIRQEKIEVPQDAILVAEDLAPSDIASIDRTRVLGFCTTSGGATSHVAIIARSFGIPAICGIDESALHLDNGAQVLLDGGRGMLRRNPNEAEVARAREQIAKLAERRREELATAMQPAQTRDGHRIEVVANIRNADDALAAVAAGGEGVGLLRSEFLFDERDQAPSEDEQARSYGAVAEVLGRGRPLIIRTLDVGGDKPLSYLPLPKEENPFLGLRGIRVSLDQPEMFRTQLRAILRAAPLSDLHIMFPMIATLEELRAAKRILAEEQAAGASETSAAASVKVGIMVEVPSAAVQADILAAECDFFSIGTNDLTQYTLAMDRGHPKLARQADGLHPAVLRMIKLTTDGARKHGKWVGVCGGIASDLIAIPVLIGLGVKELSVTVPTIPAIKAAIGRLSLSECQALADEVLALGTAEQVRARLAPFAE</sequence>
<dbReference type="PROSITE" id="PS51093">
    <property type="entry name" value="PTS_EIIA_TYPE_1"/>
    <property type="match status" value="1"/>
</dbReference>
<dbReference type="PRINTS" id="PR00107">
    <property type="entry name" value="PHOSPHOCPHPR"/>
</dbReference>
<dbReference type="RefSeq" id="WP_044426707.1">
    <property type="nucleotide sequence ID" value="NZ_BJYZ01000007.1"/>
</dbReference>
<keyword evidence="16" id="KW-0670">Pyruvate</keyword>